<gene>
    <name evidence="3" type="ORF">OSJNBa0024F18.18</name>
</gene>
<dbReference type="Proteomes" id="UP000000763">
    <property type="component" value="Chromosome 3"/>
</dbReference>
<evidence type="ECO:0000259" key="2">
    <source>
        <dbReference type="Pfam" id="PF05754"/>
    </source>
</evidence>
<evidence type="ECO:0000313" key="3">
    <source>
        <dbReference type="EMBL" id="AAR89863.1"/>
    </source>
</evidence>
<protein>
    <recommendedName>
        <fullName evidence="2">DUF834 domain-containing protein</fullName>
    </recommendedName>
</protein>
<dbReference type="AlphaFoldDB" id="Q10BL3"/>
<evidence type="ECO:0000313" key="4">
    <source>
        <dbReference type="Proteomes" id="UP000000763"/>
    </source>
</evidence>
<dbReference type="Pfam" id="PF05754">
    <property type="entry name" value="DUF834"/>
    <property type="match status" value="1"/>
</dbReference>
<accession>Q10BL3</accession>
<proteinExistence type="predicted"/>
<evidence type="ECO:0000256" key="1">
    <source>
        <dbReference type="SAM" id="MobiDB-lite"/>
    </source>
</evidence>
<feature type="compositionally biased region" description="Basic and acidic residues" evidence="1">
    <location>
        <begin position="89"/>
        <end position="117"/>
    </location>
</feature>
<organism evidence="3 4">
    <name type="scientific">Oryza sativa subsp. japonica</name>
    <name type="common">Rice</name>
    <dbReference type="NCBI Taxonomy" id="39947"/>
    <lineage>
        <taxon>Eukaryota</taxon>
        <taxon>Viridiplantae</taxon>
        <taxon>Streptophyta</taxon>
        <taxon>Embryophyta</taxon>
        <taxon>Tracheophyta</taxon>
        <taxon>Spermatophyta</taxon>
        <taxon>Magnoliopsida</taxon>
        <taxon>Liliopsida</taxon>
        <taxon>Poales</taxon>
        <taxon>Poaceae</taxon>
        <taxon>BOP clade</taxon>
        <taxon>Oryzoideae</taxon>
        <taxon>Oryzeae</taxon>
        <taxon>Oryzinae</taxon>
        <taxon>Oryza</taxon>
        <taxon>Oryza sativa</taxon>
    </lineage>
</organism>
<sequence>MEGWTAFNSQLRTQRRRRRSLATTEGEAGPRRRSKHDGELRVDGEDGAPVDFGFGEVKDDLLLLLTNPTAAAATEGDQGRRRRRLKRRPATEREGARGESDSGDCGERERWRPKEGREGALYIAMGARNRAHIDGKNSGKFRILAGKGKIDP</sequence>
<dbReference type="EMBL" id="AC135594">
    <property type="protein sequence ID" value="AAR89863.1"/>
    <property type="molecule type" value="Genomic_DNA"/>
</dbReference>
<name>Q10BL3_ORYSJ</name>
<reference evidence="4" key="1">
    <citation type="journal article" date="2005" name="Nature">
        <title>The map-based sequence of the rice genome.</title>
        <authorList>
            <consortium name="International rice genome sequencing project (IRGSP)"/>
            <person name="Matsumoto T."/>
            <person name="Wu J."/>
            <person name="Kanamori H."/>
            <person name="Katayose Y."/>
            <person name="Fujisawa M."/>
            <person name="Namiki N."/>
            <person name="Mizuno H."/>
            <person name="Yamamoto K."/>
            <person name="Antonio B.A."/>
            <person name="Baba T."/>
            <person name="Sakata K."/>
            <person name="Nagamura Y."/>
            <person name="Aoki H."/>
            <person name="Arikawa K."/>
            <person name="Arita K."/>
            <person name="Bito T."/>
            <person name="Chiden Y."/>
            <person name="Fujitsuka N."/>
            <person name="Fukunaka R."/>
            <person name="Hamada M."/>
            <person name="Harada C."/>
            <person name="Hayashi A."/>
            <person name="Hijishita S."/>
            <person name="Honda M."/>
            <person name="Hosokawa S."/>
            <person name="Ichikawa Y."/>
            <person name="Idonuma A."/>
            <person name="Iijima M."/>
            <person name="Ikeda M."/>
            <person name="Ikeno M."/>
            <person name="Ito K."/>
            <person name="Ito S."/>
            <person name="Ito T."/>
            <person name="Ito Y."/>
            <person name="Ito Y."/>
            <person name="Iwabuchi A."/>
            <person name="Kamiya K."/>
            <person name="Karasawa W."/>
            <person name="Kurita K."/>
            <person name="Katagiri S."/>
            <person name="Kikuta A."/>
            <person name="Kobayashi H."/>
            <person name="Kobayashi N."/>
            <person name="Machita K."/>
            <person name="Maehara T."/>
            <person name="Masukawa M."/>
            <person name="Mizubayashi T."/>
            <person name="Mukai Y."/>
            <person name="Nagasaki H."/>
            <person name="Nagata Y."/>
            <person name="Naito S."/>
            <person name="Nakashima M."/>
            <person name="Nakama Y."/>
            <person name="Nakamichi Y."/>
            <person name="Nakamura M."/>
            <person name="Meguro A."/>
            <person name="Negishi M."/>
            <person name="Ohta I."/>
            <person name="Ohta T."/>
            <person name="Okamoto M."/>
            <person name="Ono N."/>
            <person name="Saji S."/>
            <person name="Sakaguchi M."/>
            <person name="Sakai K."/>
            <person name="Shibata M."/>
            <person name="Shimokawa T."/>
            <person name="Song J."/>
            <person name="Takazaki Y."/>
            <person name="Terasawa K."/>
            <person name="Tsugane M."/>
            <person name="Tsuji K."/>
            <person name="Ueda S."/>
            <person name="Waki K."/>
            <person name="Yamagata H."/>
            <person name="Yamamoto M."/>
            <person name="Yamamoto S."/>
            <person name="Yamane H."/>
            <person name="Yoshiki S."/>
            <person name="Yoshihara R."/>
            <person name="Yukawa K."/>
            <person name="Zhong H."/>
            <person name="Yano M."/>
            <person name="Yuan Q."/>
            <person name="Ouyang S."/>
            <person name="Liu J."/>
            <person name="Jones K.M."/>
            <person name="Gansberger K."/>
            <person name="Moffat K."/>
            <person name="Hill J."/>
            <person name="Bera J."/>
            <person name="Fadrosh D."/>
            <person name="Jin S."/>
            <person name="Johri S."/>
            <person name="Kim M."/>
            <person name="Overton L."/>
            <person name="Reardon M."/>
            <person name="Tsitrin T."/>
            <person name="Vuong H."/>
            <person name="Weaver B."/>
            <person name="Ciecko A."/>
            <person name="Tallon L."/>
            <person name="Jackson J."/>
            <person name="Pai G."/>
            <person name="Aken S.V."/>
            <person name="Utterback T."/>
            <person name="Reidmuller S."/>
            <person name="Feldblyum T."/>
            <person name="Hsiao J."/>
            <person name="Zismann V."/>
            <person name="Iobst S."/>
            <person name="de Vazeille A.R."/>
            <person name="Buell C.R."/>
            <person name="Ying K."/>
            <person name="Li Y."/>
            <person name="Lu T."/>
            <person name="Huang Y."/>
            <person name="Zhao Q."/>
            <person name="Feng Q."/>
            <person name="Zhang L."/>
            <person name="Zhu J."/>
            <person name="Weng Q."/>
            <person name="Mu J."/>
            <person name="Lu Y."/>
            <person name="Fan D."/>
            <person name="Liu Y."/>
            <person name="Guan J."/>
            <person name="Zhang Y."/>
            <person name="Yu S."/>
            <person name="Liu X."/>
            <person name="Zhang Y."/>
            <person name="Hong G."/>
            <person name="Han B."/>
            <person name="Choisne N."/>
            <person name="Demange N."/>
            <person name="Orjeda G."/>
            <person name="Samain S."/>
            <person name="Cattolico L."/>
            <person name="Pelletier E."/>
            <person name="Couloux A."/>
            <person name="Segurens B."/>
            <person name="Wincker P."/>
            <person name="D'Hont A."/>
            <person name="Scarpelli C."/>
            <person name="Weissenbach J."/>
            <person name="Salanoubat M."/>
            <person name="Quetier F."/>
            <person name="Yu Y."/>
            <person name="Kim H.R."/>
            <person name="Rambo T."/>
            <person name="Currie J."/>
            <person name="Collura K."/>
            <person name="Luo M."/>
            <person name="Yang T."/>
            <person name="Ammiraju J.S.S."/>
            <person name="Engler F."/>
            <person name="Soderlund C."/>
            <person name="Wing R.A."/>
            <person name="Palmer L.E."/>
            <person name="de la Bastide M."/>
            <person name="Spiegel L."/>
            <person name="Nascimento L."/>
            <person name="Zutavern T."/>
            <person name="O'Shaughnessy A."/>
            <person name="Dike S."/>
            <person name="Dedhia N."/>
            <person name="Preston R."/>
            <person name="Balija V."/>
            <person name="McCombie W.R."/>
            <person name="Chow T."/>
            <person name="Chen H."/>
            <person name="Chung M."/>
            <person name="Chen C."/>
            <person name="Shaw J."/>
            <person name="Wu H."/>
            <person name="Hsiao K."/>
            <person name="Chao Y."/>
            <person name="Chu M."/>
            <person name="Cheng C."/>
            <person name="Hour A."/>
            <person name="Lee P."/>
            <person name="Lin S."/>
            <person name="Lin Y."/>
            <person name="Liou J."/>
            <person name="Liu S."/>
            <person name="Hsing Y."/>
            <person name="Raghuvanshi S."/>
            <person name="Mohanty A."/>
            <person name="Bharti A.K."/>
            <person name="Gaur A."/>
            <person name="Gupta V."/>
            <person name="Kumar D."/>
            <person name="Ravi V."/>
            <person name="Vij S."/>
            <person name="Kapur A."/>
            <person name="Khurana P."/>
            <person name="Khurana P."/>
            <person name="Khurana J.P."/>
            <person name="Tyagi A.K."/>
            <person name="Gaikwad K."/>
            <person name="Singh A."/>
            <person name="Dalal V."/>
            <person name="Srivastava S."/>
            <person name="Dixit A."/>
            <person name="Pal A.K."/>
            <person name="Ghazi I.A."/>
            <person name="Yadav M."/>
            <person name="Pandit A."/>
            <person name="Bhargava A."/>
            <person name="Sureshbabu K."/>
            <person name="Batra K."/>
            <person name="Sharma T.R."/>
            <person name="Mohapatra T."/>
            <person name="Singh N.K."/>
            <person name="Messing J."/>
            <person name="Nelson A.B."/>
            <person name="Fuks G."/>
            <person name="Kavchok S."/>
            <person name="Keizer G."/>
            <person name="Linton E."/>
            <person name="Llaca V."/>
            <person name="Song R."/>
            <person name="Tanyolac B."/>
            <person name="Young S."/>
            <person name="Ho-Il K."/>
            <person name="Hahn J.H."/>
            <person name="Sangsakoo G."/>
            <person name="Vanavichit A."/>
            <person name="de Mattos Luiz.A.T."/>
            <person name="Zimmer P.D."/>
            <person name="Malone G."/>
            <person name="Dellagostin O."/>
            <person name="de Oliveira A.C."/>
            <person name="Bevan M."/>
            <person name="Bancroft I."/>
            <person name="Minx P."/>
            <person name="Cordum H."/>
            <person name="Wilson R."/>
            <person name="Cheng Z."/>
            <person name="Jin W."/>
            <person name="Jiang J."/>
            <person name="Leong S.A."/>
            <person name="Iwama H."/>
            <person name="Gojobori T."/>
            <person name="Itoh T."/>
            <person name="Niimura Y."/>
            <person name="Fujii Y."/>
            <person name="Habara T."/>
            <person name="Sakai H."/>
            <person name="Sato Y."/>
            <person name="Wilson G."/>
            <person name="Kumar K."/>
            <person name="McCouch S."/>
            <person name="Juretic N."/>
            <person name="Hoen D."/>
            <person name="Wright S."/>
            <person name="Bruskiewich R."/>
            <person name="Bureau T."/>
            <person name="Miyao A."/>
            <person name="Hirochika H."/>
            <person name="Nishikawa T."/>
            <person name="Kadowaki K."/>
            <person name="Sugiura M."/>
            <person name="Burr B."/>
            <person name="Sasaki T."/>
        </authorList>
    </citation>
    <scope>NUCLEOTIDE SEQUENCE [LARGE SCALE GENOMIC DNA]</scope>
    <source>
        <strain evidence="4">cv. Nipponbare</strain>
    </source>
</reference>
<feature type="region of interest" description="Disordered" evidence="1">
    <location>
        <begin position="72"/>
        <end position="117"/>
    </location>
</feature>
<reference evidence="4" key="2">
    <citation type="journal article" date="2008" name="Nucleic Acids Res.">
        <title>The rice annotation project database (RAP-DB): 2008 update.</title>
        <authorList>
            <consortium name="The rice annotation project (RAP)"/>
        </authorList>
    </citation>
    <scope>GENOME REANNOTATION</scope>
    <source>
        <strain evidence="4">cv. Nipponbare</strain>
    </source>
</reference>
<dbReference type="InterPro" id="IPR008552">
    <property type="entry name" value="DUF834"/>
</dbReference>
<feature type="domain" description="DUF834" evidence="2">
    <location>
        <begin position="32"/>
        <end position="80"/>
    </location>
</feature>
<feature type="region of interest" description="Disordered" evidence="1">
    <location>
        <begin position="1"/>
        <end position="49"/>
    </location>
</feature>